<dbReference type="Proteomes" id="UP001329915">
    <property type="component" value="Chromosome"/>
</dbReference>
<dbReference type="RefSeq" id="WP_366924013.1">
    <property type="nucleotide sequence ID" value="NZ_CP121694.1"/>
</dbReference>
<feature type="signal peptide" evidence="3">
    <location>
        <begin position="1"/>
        <end position="28"/>
    </location>
</feature>
<protein>
    <submittedName>
        <fullName evidence="4">Tripartite tricarboxylate transporter substrate binding protein</fullName>
    </submittedName>
</protein>
<dbReference type="CDD" id="cd07012">
    <property type="entry name" value="PBP2_Bug_TTT"/>
    <property type="match status" value="1"/>
</dbReference>
<accession>A0AAU0ULR9</accession>
<evidence type="ECO:0000256" key="1">
    <source>
        <dbReference type="ARBA" id="ARBA00006987"/>
    </source>
</evidence>
<dbReference type="Gene3D" id="3.40.190.150">
    <property type="entry name" value="Bordetella uptake gene, domain 1"/>
    <property type="match status" value="1"/>
</dbReference>
<dbReference type="PANTHER" id="PTHR42928">
    <property type="entry name" value="TRICARBOXYLATE-BINDING PROTEIN"/>
    <property type="match status" value="1"/>
</dbReference>
<proteinExistence type="inferred from homology"/>
<evidence type="ECO:0000313" key="4">
    <source>
        <dbReference type="EMBL" id="WRO21157.1"/>
    </source>
</evidence>
<dbReference type="Gene3D" id="3.40.190.10">
    <property type="entry name" value="Periplasmic binding protein-like II"/>
    <property type="match status" value="1"/>
</dbReference>
<dbReference type="KEGG" id="dbc:MFMK1_000953"/>
<dbReference type="AlphaFoldDB" id="A0AAU0ULR9"/>
<name>A0AAU0ULR9_9FIRM</name>
<evidence type="ECO:0000313" key="5">
    <source>
        <dbReference type="Proteomes" id="UP001329915"/>
    </source>
</evidence>
<dbReference type="InterPro" id="IPR005064">
    <property type="entry name" value="BUG"/>
</dbReference>
<dbReference type="EMBL" id="CP121694">
    <property type="protein sequence ID" value="WRO21157.1"/>
    <property type="molecule type" value="Genomic_DNA"/>
</dbReference>
<dbReference type="InterPro" id="IPR042100">
    <property type="entry name" value="Bug_dom1"/>
</dbReference>
<reference evidence="4 5" key="1">
    <citation type="submission" date="2023-04" db="EMBL/GenBank/DDBJ databases">
        <authorList>
            <person name="Hsu D."/>
        </authorList>
    </citation>
    <scope>NUCLEOTIDE SEQUENCE [LARGE SCALE GENOMIC DNA]</scope>
    <source>
        <strain evidence="4 5">MK1</strain>
    </source>
</reference>
<sequence length="348" mass="38050">MKLGKIFVLLLMIGVLIFALTACSSSTAAKEEKNSAKEDQNQTQQAEEKETTYPNKSIKIIVHTSPGGPTDTMVRKLAEVTEPILGQSIVVENKKGGSGAAQMAALKSSDSEGYTLASITPTHVGAWNSSLKGQFGPEDFAFVTRVQLDPYIVVVNAESQFQTLEELISYMKEHPGELKVAGYGAVGSGHNVAWNIFADAAGVEAVWTNYESTSDAVTALLGNHVDIANSNPGKVSQYVEAGQLRVLGVFNDKRLEAMPDVPTYKEAGVPVNVDWAQFRGIYTNAGVPEEVLQTLSDAFLEAMHTEEFQEYMKDSQKEYGDMDYKEFTEFINAQMKINNDWLVKLGIN</sequence>
<evidence type="ECO:0000256" key="3">
    <source>
        <dbReference type="SAM" id="SignalP"/>
    </source>
</evidence>
<feature type="compositionally biased region" description="Basic and acidic residues" evidence="2">
    <location>
        <begin position="29"/>
        <end position="51"/>
    </location>
</feature>
<feature type="chain" id="PRO_5043815528" evidence="3">
    <location>
        <begin position="29"/>
        <end position="348"/>
    </location>
</feature>
<dbReference type="Pfam" id="PF03401">
    <property type="entry name" value="TctC"/>
    <property type="match status" value="1"/>
</dbReference>
<keyword evidence="3" id="KW-0732">Signal</keyword>
<organism evidence="4 5">
    <name type="scientific">Metallumcola ferriviriculae</name>
    <dbReference type="NCBI Taxonomy" id="3039180"/>
    <lineage>
        <taxon>Bacteria</taxon>
        <taxon>Bacillati</taxon>
        <taxon>Bacillota</taxon>
        <taxon>Clostridia</taxon>
        <taxon>Neomoorellales</taxon>
        <taxon>Desulfitibacteraceae</taxon>
        <taxon>Metallumcola</taxon>
    </lineage>
</organism>
<evidence type="ECO:0000256" key="2">
    <source>
        <dbReference type="SAM" id="MobiDB-lite"/>
    </source>
</evidence>
<dbReference type="PROSITE" id="PS51257">
    <property type="entry name" value="PROKAR_LIPOPROTEIN"/>
    <property type="match status" value="1"/>
</dbReference>
<comment type="similarity">
    <text evidence="1">Belongs to the UPF0065 (bug) family.</text>
</comment>
<dbReference type="PIRSF" id="PIRSF017082">
    <property type="entry name" value="YflP"/>
    <property type="match status" value="1"/>
</dbReference>
<keyword evidence="5" id="KW-1185">Reference proteome</keyword>
<feature type="region of interest" description="Disordered" evidence="2">
    <location>
        <begin position="29"/>
        <end position="52"/>
    </location>
</feature>
<dbReference type="SUPFAM" id="SSF53850">
    <property type="entry name" value="Periplasmic binding protein-like II"/>
    <property type="match status" value="1"/>
</dbReference>
<gene>
    <name evidence="4" type="ORF">MFMK1_000953</name>
</gene>
<dbReference type="PANTHER" id="PTHR42928:SF5">
    <property type="entry name" value="BLR1237 PROTEIN"/>
    <property type="match status" value="1"/>
</dbReference>